<evidence type="ECO:0000313" key="2">
    <source>
        <dbReference type="Proteomes" id="UP000546701"/>
    </source>
</evidence>
<dbReference type="AlphaFoldDB" id="A0A7W9BVY3"/>
<keyword evidence="1" id="KW-0540">Nuclease</keyword>
<sequence>MLKLHGILYCERCGLDPVQAFGVPEADACIEVHHRSTQIAAMAAGHRTRLEDVECLCANCHRIVHRLMKKGIDTNVSPAR</sequence>
<evidence type="ECO:0000313" key="1">
    <source>
        <dbReference type="EMBL" id="MBB5730628.1"/>
    </source>
</evidence>
<dbReference type="GO" id="GO:0004519">
    <property type="term" value="F:endonuclease activity"/>
    <property type="evidence" value="ECO:0007669"/>
    <property type="project" value="UniProtKB-KW"/>
</dbReference>
<protein>
    <submittedName>
        <fullName evidence="1">Putative HNH restriction endonuclease</fullName>
    </submittedName>
</protein>
<keyword evidence="1" id="KW-0378">Hydrolase</keyword>
<gene>
    <name evidence="1" type="ORF">FHS99_003131</name>
</gene>
<dbReference type="RefSeq" id="WP_157176879.1">
    <property type="nucleotide sequence ID" value="NZ_BMJP01000005.1"/>
</dbReference>
<proteinExistence type="predicted"/>
<reference evidence="1 2" key="1">
    <citation type="submission" date="2020-08" db="EMBL/GenBank/DDBJ databases">
        <title>Genomic Encyclopedia of Type Strains, Phase IV (KMG-IV): sequencing the most valuable type-strain genomes for metagenomic binning, comparative biology and taxonomic classification.</title>
        <authorList>
            <person name="Goeker M."/>
        </authorList>
    </citation>
    <scope>NUCLEOTIDE SEQUENCE [LARGE SCALE GENOMIC DNA]</scope>
    <source>
        <strain evidence="1 2">DSM 103336</strain>
    </source>
</reference>
<dbReference type="Proteomes" id="UP000546701">
    <property type="component" value="Unassembled WGS sequence"/>
</dbReference>
<dbReference type="EMBL" id="JACIJR010000007">
    <property type="protein sequence ID" value="MBB5730628.1"/>
    <property type="molecule type" value="Genomic_DNA"/>
</dbReference>
<dbReference type="OrthoDB" id="9802640at2"/>
<accession>A0A7W9BVY3</accession>
<keyword evidence="1" id="KW-0255">Endonuclease</keyword>
<organism evidence="1 2">
    <name type="scientific">Sphingomonas prati</name>
    <dbReference type="NCBI Taxonomy" id="1843237"/>
    <lineage>
        <taxon>Bacteria</taxon>
        <taxon>Pseudomonadati</taxon>
        <taxon>Pseudomonadota</taxon>
        <taxon>Alphaproteobacteria</taxon>
        <taxon>Sphingomonadales</taxon>
        <taxon>Sphingomonadaceae</taxon>
        <taxon>Sphingomonas</taxon>
    </lineage>
</organism>
<keyword evidence="2" id="KW-1185">Reference proteome</keyword>
<name>A0A7W9BVY3_9SPHN</name>
<comment type="caution">
    <text evidence="1">The sequence shown here is derived from an EMBL/GenBank/DDBJ whole genome shotgun (WGS) entry which is preliminary data.</text>
</comment>